<keyword evidence="3" id="KW-0547">Nucleotide-binding</keyword>
<sequence>MEEALTVIAAMSCETVFDQDGYADNNDVDRMRARFATNVSDHLTVLNAVQAFKQEKQKHAAHLKEWCSHNFLNFKNLVMVLRVRKQLRDIAVECGMQITSCGVQREKLRQALACGLFMNVCEYSRQEDRYRLLVKPSTTLKIHPSSRLCRSRPRHIVFTDLVRTSDLYARDVSIIDYEWVQPVLEEYRKDVKKYA</sequence>
<dbReference type="PANTHER" id="PTHR18934:SF118">
    <property type="entry name" value="ATP-DEPENDENT RNA HELICASE DHX33"/>
    <property type="match status" value="1"/>
</dbReference>
<dbReference type="AlphaFoldDB" id="A0A2G9UUZ4"/>
<proteinExistence type="predicted"/>
<accession>A0A2G9UUZ4</accession>
<feature type="domain" description="DEAD-box helicase OB fold" evidence="5">
    <location>
        <begin position="108"/>
        <end position="184"/>
    </location>
</feature>
<dbReference type="GO" id="GO:0003724">
    <property type="term" value="F:RNA helicase activity"/>
    <property type="evidence" value="ECO:0007669"/>
    <property type="project" value="UniProtKB-EC"/>
</dbReference>
<evidence type="ECO:0000256" key="1">
    <source>
        <dbReference type="ARBA" id="ARBA00012552"/>
    </source>
</evidence>
<dbReference type="Proteomes" id="UP000230423">
    <property type="component" value="Unassembled WGS sequence"/>
</dbReference>
<keyword evidence="7" id="KW-1185">Reference proteome</keyword>
<evidence type="ECO:0000313" key="7">
    <source>
        <dbReference type="Proteomes" id="UP000230423"/>
    </source>
</evidence>
<reference evidence="6 7" key="1">
    <citation type="submission" date="2015-09" db="EMBL/GenBank/DDBJ databases">
        <title>Draft genome of the parasitic nematode Teladorsagia circumcincta isolate WARC Sus (inbred).</title>
        <authorList>
            <person name="Mitreva M."/>
        </authorList>
    </citation>
    <scope>NUCLEOTIDE SEQUENCE [LARGE SCALE GENOMIC DNA]</scope>
    <source>
        <strain evidence="6 7">S</strain>
    </source>
</reference>
<dbReference type="EMBL" id="KZ345337">
    <property type="protein sequence ID" value="PIO74079.1"/>
    <property type="molecule type" value="Genomic_DNA"/>
</dbReference>
<gene>
    <name evidence="6" type="ORF">TELCIR_03926</name>
</gene>
<dbReference type="EC" id="3.6.4.13" evidence="1"/>
<dbReference type="OrthoDB" id="10253254at2759"/>
<comment type="catalytic activity">
    <reaction evidence="4">
        <text>ATP + H2O = ADP + phosphate + H(+)</text>
        <dbReference type="Rhea" id="RHEA:13065"/>
        <dbReference type="ChEBI" id="CHEBI:15377"/>
        <dbReference type="ChEBI" id="CHEBI:15378"/>
        <dbReference type="ChEBI" id="CHEBI:30616"/>
        <dbReference type="ChEBI" id="CHEBI:43474"/>
        <dbReference type="ChEBI" id="CHEBI:456216"/>
        <dbReference type="EC" id="3.6.4.13"/>
    </reaction>
</comment>
<dbReference type="Pfam" id="PF07717">
    <property type="entry name" value="OB_NTP_bind"/>
    <property type="match status" value="1"/>
</dbReference>
<organism evidence="6 7">
    <name type="scientific">Teladorsagia circumcincta</name>
    <name type="common">Brown stomach worm</name>
    <name type="synonym">Ostertagia circumcincta</name>
    <dbReference type="NCBI Taxonomy" id="45464"/>
    <lineage>
        <taxon>Eukaryota</taxon>
        <taxon>Metazoa</taxon>
        <taxon>Ecdysozoa</taxon>
        <taxon>Nematoda</taxon>
        <taxon>Chromadorea</taxon>
        <taxon>Rhabditida</taxon>
        <taxon>Rhabditina</taxon>
        <taxon>Rhabditomorpha</taxon>
        <taxon>Strongyloidea</taxon>
        <taxon>Trichostrongylidae</taxon>
        <taxon>Teladorsagia</taxon>
    </lineage>
</organism>
<dbReference type="GO" id="GO:0005730">
    <property type="term" value="C:nucleolus"/>
    <property type="evidence" value="ECO:0007669"/>
    <property type="project" value="TreeGrafter"/>
</dbReference>
<evidence type="ECO:0000313" key="6">
    <source>
        <dbReference type="EMBL" id="PIO74079.1"/>
    </source>
</evidence>
<dbReference type="GO" id="GO:0045943">
    <property type="term" value="P:positive regulation of transcription by RNA polymerase I"/>
    <property type="evidence" value="ECO:0007669"/>
    <property type="project" value="TreeGrafter"/>
</dbReference>
<evidence type="ECO:0000256" key="2">
    <source>
        <dbReference type="ARBA" id="ARBA00022801"/>
    </source>
</evidence>
<dbReference type="InterPro" id="IPR011709">
    <property type="entry name" value="DEAD-box_helicase_OB_fold"/>
</dbReference>
<evidence type="ECO:0000259" key="5">
    <source>
        <dbReference type="Pfam" id="PF07717"/>
    </source>
</evidence>
<evidence type="ECO:0000256" key="4">
    <source>
        <dbReference type="ARBA" id="ARBA00047984"/>
    </source>
</evidence>
<evidence type="ECO:0000256" key="3">
    <source>
        <dbReference type="ARBA" id="ARBA00022806"/>
    </source>
</evidence>
<dbReference type="PANTHER" id="PTHR18934">
    <property type="entry name" value="ATP-DEPENDENT RNA HELICASE"/>
    <property type="match status" value="1"/>
</dbReference>
<keyword evidence="3" id="KW-0347">Helicase</keyword>
<dbReference type="GO" id="GO:0003725">
    <property type="term" value="F:double-stranded RNA binding"/>
    <property type="evidence" value="ECO:0007669"/>
    <property type="project" value="TreeGrafter"/>
</dbReference>
<name>A0A2G9UUZ4_TELCI</name>
<protein>
    <recommendedName>
        <fullName evidence="1">RNA helicase</fullName>
        <ecNumber evidence="1">3.6.4.13</ecNumber>
    </recommendedName>
</protein>
<keyword evidence="3" id="KW-0067">ATP-binding</keyword>
<dbReference type="GO" id="GO:0016787">
    <property type="term" value="F:hydrolase activity"/>
    <property type="evidence" value="ECO:0007669"/>
    <property type="project" value="UniProtKB-KW"/>
</dbReference>
<keyword evidence="2" id="KW-0378">Hydrolase</keyword>